<evidence type="ECO:0000313" key="2">
    <source>
        <dbReference type="EMBL" id="TWG85306.1"/>
    </source>
</evidence>
<sequence>MNIAFPAIFLFLLLLPGFVFHRLYQAREVRAADLTPFSTTVLTATAVAALINAATMLAATYWGGYHFHVGEMVRLLVSGASTNSAVALSPVFQRLNAHPFEPFAFFAATNLVAALLAGLWRFSVWRLRLDHPSRPLVRYMRPPAPWYYLFTGTDVTGVEPDAVVIATIVTFRDGSWLFTGLLEDYELTEKGELDRLVLSNAARRRLADDLPRDASRLDQQERFYPIEGDRFVLRASECVTLNIKYLVLESVDG</sequence>
<evidence type="ECO:0000256" key="1">
    <source>
        <dbReference type="SAM" id="Phobius"/>
    </source>
</evidence>
<protein>
    <submittedName>
        <fullName evidence="2">Uncharacterized protein</fullName>
    </submittedName>
</protein>
<reference evidence="2 3" key="1">
    <citation type="submission" date="2019-07" db="EMBL/GenBank/DDBJ databases">
        <title>Genome sequencing of lignin-degrading bacterial isolates.</title>
        <authorList>
            <person name="Gladden J."/>
        </authorList>
    </citation>
    <scope>NUCLEOTIDE SEQUENCE [LARGE SCALE GENOMIC DNA]</scope>
    <source>
        <strain evidence="2 3">J11</strain>
    </source>
</reference>
<dbReference type="Proteomes" id="UP000318141">
    <property type="component" value="Unassembled WGS sequence"/>
</dbReference>
<dbReference type="EMBL" id="VLJN01000019">
    <property type="protein sequence ID" value="TWG85306.1"/>
    <property type="molecule type" value="Genomic_DNA"/>
</dbReference>
<dbReference type="InterPro" id="IPR045919">
    <property type="entry name" value="DUF6338"/>
</dbReference>
<keyword evidence="1" id="KW-0812">Transmembrane</keyword>
<feature type="transmembrane region" description="Helical" evidence="1">
    <location>
        <begin position="104"/>
        <end position="124"/>
    </location>
</feature>
<evidence type="ECO:0000313" key="3">
    <source>
        <dbReference type="Proteomes" id="UP000318141"/>
    </source>
</evidence>
<keyword evidence="1" id="KW-0472">Membrane</keyword>
<name>A0A562BJG8_9BURK</name>
<dbReference type="AlphaFoldDB" id="A0A562BJG8"/>
<dbReference type="OrthoDB" id="9149244at2"/>
<accession>A0A562BJG8</accession>
<keyword evidence="3" id="KW-1185">Reference proteome</keyword>
<comment type="caution">
    <text evidence="2">The sequence shown here is derived from an EMBL/GenBank/DDBJ whole genome shotgun (WGS) entry which is preliminary data.</text>
</comment>
<dbReference type="Pfam" id="PF19865">
    <property type="entry name" value="DUF6338"/>
    <property type="match status" value="1"/>
</dbReference>
<keyword evidence="1" id="KW-1133">Transmembrane helix</keyword>
<gene>
    <name evidence="2" type="ORF">L602_002600000690</name>
</gene>
<organism evidence="2 3">
    <name type="scientific">Cupriavidus gilardii J11</name>
    <dbReference type="NCBI Taxonomy" id="936133"/>
    <lineage>
        <taxon>Bacteria</taxon>
        <taxon>Pseudomonadati</taxon>
        <taxon>Pseudomonadota</taxon>
        <taxon>Betaproteobacteria</taxon>
        <taxon>Burkholderiales</taxon>
        <taxon>Burkholderiaceae</taxon>
        <taxon>Cupriavidus</taxon>
    </lineage>
</organism>
<proteinExistence type="predicted"/>
<feature type="transmembrane region" description="Helical" evidence="1">
    <location>
        <begin position="41"/>
        <end position="63"/>
    </location>
</feature>